<dbReference type="Proteomes" id="UP000887013">
    <property type="component" value="Unassembled WGS sequence"/>
</dbReference>
<evidence type="ECO:0000313" key="2">
    <source>
        <dbReference type="Proteomes" id="UP000887013"/>
    </source>
</evidence>
<protein>
    <submittedName>
        <fullName evidence="1">Uncharacterized protein</fullName>
    </submittedName>
</protein>
<accession>A0A8X6MPA7</accession>
<name>A0A8X6MPA7_NEPPI</name>
<comment type="caution">
    <text evidence="1">The sequence shown here is derived from an EMBL/GenBank/DDBJ whole genome shotgun (WGS) entry which is preliminary data.</text>
</comment>
<dbReference type="AlphaFoldDB" id="A0A8X6MPA7"/>
<keyword evidence="2" id="KW-1185">Reference proteome</keyword>
<dbReference type="EMBL" id="BMAW01095605">
    <property type="protein sequence ID" value="GFS70919.1"/>
    <property type="molecule type" value="Genomic_DNA"/>
</dbReference>
<gene>
    <name evidence="1" type="ORF">NPIL_29841</name>
</gene>
<proteinExistence type="predicted"/>
<feature type="non-terminal residue" evidence="1">
    <location>
        <position position="59"/>
    </location>
</feature>
<sequence length="59" mass="6533">MYPSLTAQKTAQVYGKVSLEAEFPTVQGMRNAEPEKGTFPFSIEVIHMGIFEMPVNGVQ</sequence>
<reference evidence="1" key="1">
    <citation type="submission" date="2020-08" db="EMBL/GenBank/DDBJ databases">
        <title>Multicomponent nature underlies the extraordinary mechanical properties of spider dragline silk.</title>
        <authorList>
            <person name="Kono N."/>
            <person name="Nakamura H."/>
            <person name="Mori M."/>
            <person name="Yoshida Y."/>
            <person name="Ohtoshi R."/>
            <person name="Malay A.D."/>
            <person name="Moran D.A.P."/>
            <person name="Tomita M."/>
            <person name="Numata K."/>
            <person name="Arakawa K."/>
        </authorList>
    </citation>
    <scope>NUCLEOTIDE SEQUENCE</scope>
</reference>
<organism evidence="1 2">
    <name type="scientific">Nephila pilipes</name>
    <name type="common">Giant wood spider</name>
    <name type="synonym">Nephila maculata</name>
    <dbReference type="NCBI Taxonomy" id="299642"/>
    <lineage>
        <taxon>Eukaryota</taxon>
        <taxon>Metazoa</taxon>
        <taxon>Ecdysozoa</taxon>
        <taxon>Arthropoda</taxon>
        <taxon>Chelicerata</taxon>
        <taxon>Arachnida</taxon>
        <taxon>Araneae</taxon>
        <taxon>Araneomorphae</taxon>
        <taxon>Entelegynae</taxon>
        <taxon>Araneoidea</taxon>
        <taxon>Nephilidae</taxon>
        <taxon>Nephila</taxon>
    </lineage>
</organism>
<evidence type="ECO:0000313" key="1">
    <source>
        <dbReference type="EMBL" id="GFS70919.1"/>
    </source>
</evidence>